<gene>
    <name evidence="2" type="ORF">CH333_02735</name>
</gene>
<protein>
    <recommendedName>
        <fullName evidence="4">FlgD Ig-like domain-containing protein</fullName>
    </recommendedName>
</protein>
<sequence length="1101" mass="122628">MRNKKTILLISVIPLLMQATSLYAQPRDPAPHTGDRFWDKSGIMDGNLVRTIFFNHGEIAKYATPYSGEWPKGSGHLYVDGVATVVQAECVDEDGDTIHPLEVNYREDVDRDEDGYPLGWWPLPGYCNYYQDSPAMSDDPESWPVRWPDKPEWAGYWNGYFGKGVKNADLETYYVVDDDYDTRWNFYPDPTDTTRRGLGLAVAVRGFQWSHVLAEDCIFWHFAITNEGTYDYEKVLFASYIDWGVGQSMPSPGGSDDCGSYDTDIDLAYAWAINNESQWGGKAGVAGFAFLESPGNPWDGIDNDNDGLTDETRESGPGGWVYGSCGYYREDGALDEEARASGVPFVRWHWSGDEDGDWHAFTDRNENGVWDPGEPLNDDLGADGIGPTDEGYFGPDEGEGDGIPTLGEPNFDQTDKDESDQIGLTGFKIFMVHEVGHKPSEEEAVWQLLSQLVPPTEEQQLIGVNLAMWFASGTFPLHPGETQRFSIALLFGEDLDDLRRNTKTVQAIYNANYNFSRPPDKPRLTAIPGDGKVTLSWDDRAEYSYDRYLQEYDFEGYRIYRSTEPSFLEARIITDAYGNPTFRKPLAQFDLKNGLKGPHLIDVYGAGFNLGDDTGLRHTFVDSSVNNGQTYYYAIVSYDRGFIARDSLGNVLFDEDGYPIGIAPTECTSTLFIDERGVTMTDVNTAVVTPNAPAAGYSPPVVEGEIIHRGPGTGSIEVGFIAPESVKDGAYYKVIFSDTSFLHLDKAPGYTIIGDTLPDDPSSPPETLVTGMNVSGVDDESPLFDGLVVYFHNDTTAVFVDSLSGWLVKQNNHEIEVGFNPMFSSETNPIFNLNTLYPADMKLIFSDTIVSTSIALFGSYKAIPTNFSIWNVTGDSLEWPFLFDDKDGDSLYTMGDAVIILVEDPSSVVNYRTTWELRLSGPPAIYDTTYIGDDSIVVDTTFLEDPIPPQPGDIYCLRTTKPFRGEWLDAEGDTLDGDVFEFVVKAEFCSKEKAKAELDRIAVVPNPYVVAASWESPNVYQFGRGERKIDFIHLPQKCTIRIYTVRGNLVKKIEHESTMKDGAESWNLVSKDGMDISYGLYIYHIDAPGIGEKIGKFAVIK</sequence>
<name>A0A235BX69_UNCW3</name>
<reference evidence="2 3" key="1">
    <citation type="submission" date="2017-07" db="EMBL/GenBank/DDBJ databases">
        <title>Recovery of genomes from metagenomes via a dereplication, aggregation, and scoring strategy.</title>
        <authorList>
            <person name="Sieber C.M."/>
            <person name="Probst A.J."/>
            <person name="Sharrar A."/>
            <person name="Thomas B.C."/>
            <person name="Hess M."/>
            <person name="Tringe S.G."/>
            <person name="Banfield J.F."/>
        </authorList>
    </citation>
    <scope>NUCLEOTIDE SEQUENCE [LARGE SCALE GENOMIC DNA]</scope>
    <source>
        <strain evidence="2">JGI_Cruoil_03_44_89</strain>
    </source>
</reference>
<dbReference type="Proteomes" id="UP000215215">
    <property type="component" value="Unassembled WGS sequence"/>
</dbReference>
<organism evidence="2 3">
    <name type="scientific">candidate division WOR-3 bacterium JGI_Cruoil_03_44_89</name>
    <dbReference type="NCBI Taxonomy" id="1973748"/>
    <lineage>
        <taxon>Bacteria</taxon>
        <taxon>Bacteria division WOR-3</taxon>
    </lineage>
</organism>
<dbReference type="AlphaFoldDB" id="A0A235BX69"/>
<accession>A0A235BX69</accession>
<feature type="signal peptide" evidence="1">
    <location>
        <begin position="1"/>
        <end position="24"/>
    </location>
</feature>
<dbReference type="EMBL" id="NOZQ01000051">
    <property type="protein sequence ID" value="OYD16786.1"/>
    <property type="molecule type" value="Genomic_DNA"/>
</dbReference>
<evidence type="ECO:0000313" key="2">
    <source>
        <dbReference type="EMBL" id="OYD16786.1"/>
    </source>
</evidence>
<feature type="chain" id="PRO_5012308358" description="FlgD Ig-like domain-containing protein" evidence="1">
    <location>
        <begin position="25"/>
        <end position="1101"/>
    </location>
</feature>
<evidence type="ECO:0000313" key="3">
    <source>
        <dbReference type="Proteomes" id="UP000215215"/>
    </source>
</evidence>
<evidence type="ECO:0008006" key="4">
    <source>
        <dbReference type="Google" id="ProtNLM"/>
    </source>
</evidence>
<evidence type="ECO:0000256" key="1">
    <source>
        <dbReference type="SAM" id="SignalP"/>
    </source>
</evidence>
<comment type="caution">
    <text evidence="2">The sequence shown here is derived from an EMBL/GenBank/DDBJ whole genome shotgun (WGS) entry which is preliminary data.</text>
</comment>
<keyword evidence="1" id="KW-0732">Signal</keyword>
<proteinExistence type="predicted"/>
<dbReference type="Gene3D" id="2.60.40.10">
    <property type="entry name" value="Immunoglobulins"/>
    <property type="match status" value="1"/>
</dbReference>
<dbReference type="InterPro" id="IPR013783">
    <property type="entry name" value="Ig-like_fold"/>
</dbReference>